<dbReference type="EMBL" id="AP028215">
    <property type="protein sequence ID" value="BEI92165.1"/>
    <property type="molecule type" value="Genomic_DNA"/>
</dbReference>
<dbReference type="GeneID" id="85496035"/>
<sequence>MTTAPQQQPIITPSELAADLDALQRLPPSTLAKLIDPSAEPTPKPADATTQLAAFGPSSGPAASLALTTAYAAEMRDGAAKLRAQEIGGPASAIAGGRGAASDLATLERIRSSMRVQGSERKRSLPSI</sequence>
<dbReference type="AlphaFoldDB" id="A0AA48L573"/>
<dbReference type="KEGG" id="ccac:CcaHIS019_0409850"/>
<protein>
    <submittedName>
        <fullName evidence="2">Uncharacterized protein</fullName>
    </submittedName>
</protein>
<evidence type="ECO:0000256" key="1">
    <source>
        <dbReference type="SAM" id="MobiDB-lite"/>
    </source>
</evidence>
<name>A0AA48L573_9TREE</name>
<feature type="region of interest" description="Disordered" evidence="1">
    <location>
        <begin position="34"/>
        <end position="60"/>
    </location>
</feature>
<proteinExistence type="predicted"/>
<dbReference type="Proteomes" id="UP001233271">
    <property type="component" value="Chromosome 4"/>
</dbReference>
<reference evidence="2" key="1">
    <citation type="journal article" date="2023" name="BMC Genomics">
        <title>Chromosome-level genome assemblies of Cutaneotrichosporon spp. (Trichosporonales, Basidiomycota) reveal imbalanced evolution between nucleotide sequences and chromosome synteny.</title>
        <authorList>
            <person name="Kobayashi Y."/>
            <person name="Kayamori A."/>
            <person name="Aoki K."/>
            <person name="Shiwa Y."/>
            <person name="Matsutani M."/>
            <person name="Fujita N."/>
            <person name="Sugita T."/>
            <person name="Iwasaki W."/>
            <person name="Tanaka N."/>
            <person name="Takashima M."/>
        </authorList>
    </citation>
    <scope>NUCLEOTIDE SEQUENCE</scope>
    <source>
        <strain evidence="2">HIS019</strain>
    </source>
</reference>
<evidence type="ECO:0000313" key="2">
    <source>
        <dbReference type="EMBL" id="BEI92165.1"/>
    </source>
</evidence>
<dbReference type="RefSeq" id="XP_060457430.1">
    <property type="nucleotide sequence ID" value="XM_060600880.1"/>
</dbReference>
<organism evidence="2 3">
    <name type="scientific">Cutaneotrichosporon cavernicola</name>
    <dbReference type="NCBI Taxonomy" id="279322"/>
    <lineage>
        <taxon>Eukaryota</taxon>
        <taxon>Fungi</taxon>
        <taxon>Dikarya</taxon>
        <taxon>Basidiomycota</taxon>
        <taxon>Agaricomycotina</taxon>
        <taxon>Tremellomycetes</taxon>
        <taxon>Trichosporonales</taxon>
        <taxon>Trichosporonaceae</taxon>
        <taxon>Cutaneotrichosporon</taxon>
    </lineage>
</organism>
<accession>A0AA48L573</accession>
<gene>
    <name evidence="2" type="ORF">CcaverHIS019_0409850</name>
</gene>
<keyword evidence="3" id="KW-1185">Reference proteome</keyword>
<evidence type="ECO:0000313" key="3">
    <source>
        <dbReference type="Proteomes" id="UP001233271"/>
    </source>
</evidence>